<dbReference type="RefSeq" id="WP_143031577.1">
    <property type="nucleotide sequence ID" value="NZ_FNRP01000028.1"/>
</dbReference>
<sequence>MKRIINNKNNFRNATNLIASCFGESYLCVVHKTITSIMISLCIIILASCGNDTTNEKFKSSKDAFNAYTQFSSDLSSCNNLSFEEVVDKISRWQELRGAVFPIISNDTTNNTQRSILLSLEQTDKYIKVDISRLLGMTQMTFADLVDLKLKISPNVDEAMMSIIIEADDFYFKLDSIKLHTGKIESLLKDYRTFLVKTCDDGISNKQAMLEFFSMEDFYFRSFLNHLDNSSIHDMTDISHLTEEACMLVYQSTEEGLISYNDAVVFMSKRNTRRMLLNAIACIDDISDAKVSNKEQAMSYLWMLLQPYILIEPFDCSLMSDVERMKFHKVSDSMPMAISKLNVHLNLEPSIIETMPTNITLSLIDTF</sequence>
<accession>A0A1H4GET7</accession>
<dbReference type="EMBL" id="FNRP01000028">
    <property type="protein sequence ID" value="SEB07398.1"/>
    <property type="molecule type" value="Genomic_DNA"/>
</dbReference>
<evidence type="ECO:0000313" key="2">
    <source>
        <dbReference type="Proteomes" id="UP000183040"/>
    </source>
</evidence>
<reference evidence="1 2" key="1">
    <citation type="submission" date="2016-10" db="EMBL/GenBank/DDBJ databases">
        <authorList>
            <person name="de Groot N.N."/>
        </authorList>
    </citation>
    <scope>NUCLEOTIDE SEQUENCE [LARGE SCALE GENOMIC DNA]</scope>
    <source>
        <strain evidence="1 2">NLAE-zl-G339</strain>
    </source>
</reference>
<dbReference type="Proteomes" id="UP000183040">
    <property type="component" value="Unassembled WGS sequence"/>
</dbReference>
<protein>
    <submittedName>
        <fullName evidence="1">Uncharacterized protein</fullName>
    </submittedName>
</protein>
<proteinExistence type="predicted"/>
<gene>
    <name evidence="1" type="ORF">SAMN04487924_12821</name>
</gene>
<dbReference type="AlphaFoldDB" id="A0A1H4GET7"/>
<organism evidence="1 2">
    <name type="scientific">Bacteroides xylanisolvens</name>
    <dbReference type="NCBI Taxonomy" id="371601"/>
    <lineage>
        <taxon>Bacteria</taxon>
        <taxon>Pseudomonadati</taxon>
        <taxon>Bacteroidota</taxon>
        <taxon>Bacteroidia</taxon>
        <taxon>Bacteroidales</taxon>
        <taxon>Bacteroidaceae</taxon>
        <taxon>Bacteroides</taxon>
    </lineage>
</organism>
<name>A0A1H4GET7_9BACE</name>
<evidence type="ECO:0000313" key="1">
    <source>
        <dbReference type="EMBL" id="SEB07398.1"/>
    </source>
</evidence>